<keyword evidence="4" id="KW-0428">Leader peptide</keyword>
<keyword evidence="6" id="KW-0057">Aromatic amino acid biosynthesis</keyword>
<evidence type="ECO:0000256" key="3">
    <source>
        <dbReference type="ARBA" id="ARBA00022605"/>
    </source>
</evidence>
<dbReference type="Proteomes" id="UP000594864">
    <property type="component" value="Chromosome"/>
</dbReference>
<proteinExistence type="predicted"/>
<dbReference type="GO" id="GO:0000162">
    <property type="term" value="P:L-tryptophan biosynthetic process"/>
    <property type="evidence" value="ECO:0007669"/>
    <property type="project" value="UniProtKB-KW"/>
</dbReference>
<dbReference type="AlphaFoldDB" id="A0A826LRB1"/>
<dbReference type="EMBL" id="CP065611">
    <property type="protein sequence ID" value="QPR07584.1"/>
    <property type="molecule type" value="Genomic_DNA"/>
</dbReference>
<keyword evidence="5" id="KW-0822">Tryptophan biosynthesis</keyword>
<dbReference type="Pfam" id="PF08255">
    <property type="entry name" value="Leader_Trp"/>
    <property type="match status" value="1"/>
</dbReference>
<evidence type="ECO:0000256" key="6">
    <source>
        <dbReference type="ARBA" id="ARBA00023141"/>
    </source>
</evidence>
<evidence type="ECO:0000256" key="1">
    <source>
        <dbReference type="ARBA" id="ARBA00003766"/>
    </source>
</evidence>
<reference evidence="7 8" key="1">
    <citation type="submission" date="2020-12" db="EMBL/GenBank/DDBJ databases">
        <title>FDA dAtabase for Regulatory Grade micrObial Sequences (FDA-ARGOS): Supporting development and validation of Infectious Disease Dx tests.</title>
        <authorList>
            <person name="Sproer C."/>
            <person name="Gronow S."/>
            <person name="Severitt S."/>
            <person name="Schroder I."/>
            <person name="Tallon L."/>
            <person name="Sadzewicz L."/>
            <person name="Zhao X."/>
            <person name="Boylan J."/>
            <person name="Ott S."/>
            <person name="Bowen H."/>
            <person name="Vavikolanu K."/>
            <person name="Mehta A."/>
            <person name="Aluvathingal J."/>
            <person name="Nadendla S."/>
            <person name="Lowell S."/>
            <person name="Myers T."/>
            <person name="Yan Y."/>
            <person name="Sichtig H."/>
        </authorList>
    </citation>
    <scope>NUCLEOTIDE SEQUENCE [LARGE SCALE GENOMIC DNA]</scope>
    <source>
        <strain evidence="7 8">FDAARGOS_945</strain>
    </source>
</reference>
<protein>
    <recommendedName>
        <fullName evidence="2">trp operon leader peptide</fullName>
    </recommendedName>
</protein>
<keyword evidence="3" id="KW-0028">Amino-acid biosynthesis</keyword>
<evidence type="ECO:0000256" key="4">
    <source>
        <dbReference type="ARBA" id="ARBA00022623"/>
    </source>
</evidence>
<dbReference type="InterPro" id="IPR013205">
    <property type="entry name" value="Leader_Trp_op"/>
</dbReference>
<accession>A0A826LRB1</accession>
<evidence type="ECO:0000313" key="8">
    <source>
        <dbReference type="Proteomes" id="UP000594864"/>
    </source>
</evidence>
<name>A0A826LRB1_ECOLX</name>
<evidence type="ECO:0000256" key="5">
    <source>
        <dbReference type="ARBA" id="ARBA00022822"/>
    </source>
</evidence>
<comment type="function">
    <text evidence="1">This protein is involved in control of the biosynthesis of tryptophan.</text>
</comment>
<organism evidence="7 8">
    <name type="scientific">Escherichia coli</name>
    <dbReference type="NCBI Taxonomy" id="562"/>
    <lineage>
        <taxon>Bacteria</taxon>
        <taxon>Pseudomonadati</taxon>
        <taxon>Pseudomonadota</taxon>
        <taxon>Gammaproteobacteria</taxon>
        <taxon>Enterobacterales</taxon>
        <taxon>Enterobacteriaceae</taxon>
        <taxon>Escherichia</taxon>
    </lineage>
</organism>
<evidence type="ECO:0000256" key="2">
    <source>
        <dbReference type="ARBA" id="ARBA00020599"/>
    </source>
</evidence>
<evidence type="ECO:0000313" key="7">
    <source>
        <dbReference type="EMBL" id="QPR07584.1"/>
    </source>
</evidence>
<sequence>MKAIFVLKGWWRTSSNGQCIHHA</sequence>
<gene>
    <name evidence="7" type="primary">trpL</name>
    <name evidence="7" type="ORF">I6H02_25665</name>
</gene>